<dbReference type="Gene3D" id="3.40.50.300">
    <property type="entry name" value="P-loop containing nucleotide triphosphate hydrolases"/>
    <property type="match status" value="1"/>
</dbReference>
<dbReference type="GO" id="GO:0015949">
    <property type="term" value="P:nucleobase-containing small molecule interconversion"/>
    <property type="evidence" value="ECO:0007669"/>
    <property type="project" value="TreeGrafter"/>
</dbReference>
<gene>
    <name evidence="8" type="primary">cmk</name>
    <name evidence="10" type="ORF">SAMN05421824_1627</name>
</gene>
<dbReference type="CDD" id="cd02020">
    <property type="entry name" value="CMPK"/>
    <property type="match status" value="1"/>
</dbReference>
<dbReference type="InterPro" id="IPR003136">
    <property type="entry name" value="Cytidylate_kin"/>
</dbReference>
<evidence type="ECO:0000256" key="6">
    <source>
        <dbReference type="ARBA" id="ARBA00047615"/>
    </source>
</evidence>
<dbReference type="PANTHER" id="PTHR21299">
    <property type="entry name" value="CYTIDYLATE KINASE/PANTOATE-BETA-ALANINE LIGASE"/>
    <property type="match status" value="1"/>
</dbReference>
<dbReference type="HAMAP" id="MF_00238">
    <property type="entry name" value="Cytidyl_kinase_type1"/>
    <property type="match status" value="1"/>
</dbReference>
<evidence type="ECO:0000256" key="3">
    <source>
        <dbReference type="ARBA" id="ARBA00022741"/>
    </source>
</evidence>
<dbReference type="Pfam" id="PF02224">
    <property type="entry name" value="Cytidylate_kin"/>
    <property type="match status" value="1"/>
</dbReference>
<dbReference type="GO" id="GO:0005829">
    <property type="term" value="C:cytosol"/>
    <property type="evidence" value="ECO:0007669"/>
    <property type="project" value="TreeGrafter"/>
</dbReference>
<dbReference type="PANTHER" id="PTHR21299:SF2">
    <property type="entry name" value="CYTIDYLATE KINASE"/>
    <property type="match status" value="1"/>
</dbReference>
<keyword evidence="5 8" id="KW-0067">ATP-binding</keyword>
<sequence>MNKITIAIDGYSSTGKSTVAKQLAKALGYIYVDSGAMYRAVTLYAFQNGLISKGDFNKEALIHQLDKIELSFKFNDALGYAEVYLNGENVERKIRTLEISGFVSQVAAVAEVRAKLVVIQKKIGEDKGVVMDGRDIGTVVFPNAELKLFMTASAEKRAQRRYKELKERGDDITYEAVLQNVTERDYIDSHREESPLIKAKDAIEIDNSDLTLEEQFEKILRLVKMTTEGIE</sequence>
<evidence type="ECO:0000259" key="9">
    <source>
        <dbReference type="Pfam" id="PF02224"/>
    </source>
</evidence>
<protein>
    <recommendedName>
        <fullName evidence="8">Cytidylate kinase</fullName>
        <shortName evidence="8">CK</shortName>
        <ecNumber evidence="8">2.7.4.25</ecNumber>
    </recommendedName>
    <alternativeName>
        <fullName evidence="8">Cytidine monophosphate kinase</fullName>
        <shortName evidence="8">CMP kinase</shortName>
    </alternativeName>
</protein>
<evidence type="ECO:0000313" key="10">
    <source>
        <dbReference type="EMBL" id="SEQ43222.1"/>
    </source>
</evidence>
<name>A0A1H9FZ81_9FLAO</name>
<dbReference type="AlphaFoldDB" id="A0A1H9FZ81"/>
<dbReference type="GO" id="GO:0006220">
    <property type="term" value="P:pyrimidine nucleotide metabolic process"/>
    <property type="evidence" value="ECO:0007669"/>
    <property type="project" value="UniProtKB-UniRule"/>
</dbReference>
<keyword evidence="4 8" id="KW-0418">Kinase</keyword>
<evidence type="ECO:0000256" key="7">
    <source>
        <dbReference type="ARBA" id="ARBA00048478"/>
    </source>
</evidence>
<proteinExistence type="inferred from homology"/>
<accession>A0A1H9FZ81</accession>
<dbReference type="OrthoDB" id="9807434at2"/>
<dbReference type="STRING" id="419940.SAMN05421824_1627"/>
<reference evidence="10 11" key="1">
    <citation type="submission" date="2016-10" db="EMBL/GenBank/DDBJ databases">
        <authorList>
            <person name="de Groot N.N."/>
        </authorList>
    </citation>
    <scope>NUCLEOTIDE SEQUENCE [LARGE SCALE GENOMIC DNA]</scope>
    <source>
        <strain evidence="10 11">DSM 21035</strain>
    </source>
</reference>
<dbReference type="EC" id="2.7.4.25" evidence="8"/>
<dbReference type="Proteomes" id="UP000198999">
    <property type="component" value="Unassembled WGS sequence"/>
</dbReference>
<dbReference type="GO" id="GO:0005524">
    <property type="term" value="F:ATP binding"/>
    <property type="evidence" value="ECO:0007669"/>
    <property type="project" value="UniProtKB-UniRule"/>
</dbReference>
<keyword evidence="11" id="KW-1185">Reference proteome</keyword>
<evidence type="ECO:0000256" key="4">
    <source>
        <dbReference type="ARBA" id="ARBA00022777"/>
    </source>
</evidence>
<keyword evidence="3 8" id="KW-0547">Nucleotide-binding</keyword>
<comment type="subcellular location">
    <subcellularLocation>
        <location evidence="8">Cytoplasm</location>
    </subcellularLocation>
</comment>
<comment type="similarity">
    <text evidence="1 8">Belongs to the cytidylate kinase family. Type 1 subfamily.</text>
</comment>
<dbReference type="GO" id="GO:0036430">
    <property type="term" value="F:CMP kinase activity"/>
    <property type="evidence" value="ECO:0007669"/>
    <property type="project" value="RHEA"/>
</dbReference>
<keyword evidence="2 8" id="KW-0808">Transferase</keyword>
<evidence type="ECO:0000256" key="2">
    <source>
        <dbReference type="ARBA" id="ARBA00022679"/>
    </source>
</evidence>
<feature type="binding site" evidence="8">
    <location>
        <begin position="10"/>
        <end position="18"/>
    </location>
    <ligand>
        <name>ATP</name>
        <dbReference type="ChEBI" id="CHEBI:30616"/>
    </ligand>
</feature>
<dbReference type="RefSeq" id="WP_092578334.1">
    <property type="nucleotide sequence ID" value="NZ_FOFN01000002.1"/>
</dbReference>
<comment type="catalytic activity">
    <reaction evidence="6 8">
        <text>dCMP + ATP = dCDP + ADP</text>
        <dbReference type="Rhea" id="RHEA:25094"/>
        <dbReference type="ChEBI" id="CHEBI:30616"/>
        <dbReference type="ChEBI" id="CHEBI:57566"/>
        <dbReference type="ChEBI" id="CHEBI:58593"/>
        <dbReference type="ChEBI" id="CHEBI:456216"/>
        <dbReference type="EC" id="2.7.4.25"/>
    </reaction>
</comment>
<dbReference type="InterPro" id="IPR011994">
    <property type="entry name" value="Cytidylate_kinase_dom"/>
</dbReference>
<evidence type="ECO:0000313" key="11">
    <source>
        <dbReference type="Proteomes" id="UP000198999"/>
    </source>
</evidence>
<comment type="catalytic activity">
    <reaction evidence="7 8">
        <text>CMP + ATP = CDP + ADP</text>
        <dbReference type="Rhea" id="RHEA:11600"/>
        <dbReference type="ChEBI" id="CHEBI:30616"/>
        <dbReference type="ChEBI" id="CHEBI:58069"/>
        <dbReference type="ChEBI" id="CHEBI:60377"/>
        <dbReference type="ChEBI" id="CHEBI:456216"/>
        <dbReference type="EC" id="2.7.4.25"/>
    </reaction>
</comment>
<evidence type="ECO:0000256" key="5">
    <source>
        <dbReference type="ARBA" id="ARBA00022840"/>
    </source>
</evidence>
<dbReference type="SUPFAM" id="SSF52540">
    <property type="entry name" value="P-loop containing nucleoside triphosphate hydrolases"/>
    <property type="match status" value="1"/>
</dbReference>
<keyword evidence="8" id="KW-0963">Cytoplasm</keyword>
<dbReference type="NCBIfam" id="TIGR00017">
    <property type="entry name" value="cmk"/>
    <property type="match status" value="1"/>
</dbReference>
<evidence type="ECO:0000256" key="1">
    <source>
        <dbReference type="ARBA" id="ARBA00009427"/>
    </source>
</evidence>
<organism evidence="10 11">
    <name type="scientific">Hyunsoonleella jejuensis</name>
    <dbReference type="NCBI Taxonomy" id="419940"/>
    <lineage>
        <taxon>Bacteria</taxon>
        <taxon>Pseudomonadati</taxon>
        <taxon>Bacteroidota</taxon>
        <taxon>Flavobacteriia</taxon>
        <taxon>Flavobacteriales</taxon>
        <taxon>Flavobacteriaceae</taxon>
    </lineage>
</organism>
<dbReference type="InterPro" id="IPR027417">
    <property type="entry name" value="P-loop_NTPase"/>
</dbReference>
<dbReference type="EMBL" id="FOFN01000002">
    <property type="protein sequence ID" value="SEQ43222.1"/>
    <property type="molecule type" value="Genomic_DNA"/>
</dbReference>
<feature type="domain" description="Cytidylate kinase" evidence="9">
    <location>
        <begin position="6"/>
        <end position="224"/>
    </location>
</feature>
<evidence type="ECO:0000256" key="8">
    <source>
        <dbReference type="HAMAP-Rule" id="MF_00238"/>
    </source>
</evidence>
<dbReference type="GO" id="GO:0036431">
    <property type="term" value="F:dCMP kinase activity"/>
    <property type="evidence" value="ECO:0007669"/>
    <property type="project" value="InterPro"/>
</dbReference>